<protein>
    <submittedName>
        <fullName evidence="3">1890_t:CDS:1</fullName>
    </submittedName>
</protein>
<organism evidence="3 4">
    <name type="scientific">Ambispora leptoticha</name>
    <dbReference type="NCBI Taxonomy" id="144679"/>
    <lineage>
        <taxon>Eukaryota</taxon>
        <taxon>Fungi</taxon>
        <taxon>Fungi incertae sedis</taxon>
        <taxon>Mucoromycota</taxon>
        <taxon>Glomeromycotina</taxon>
        <taxon>Glomeromycetes</taxon>
        <taxon>Archaeosporales</taxon>
        <taxon>Ambisporaceae</taxon>
        <taxon>Ambispora</taxon>
    </lineage>
</organism>
<dbReference type="Proteomes" id="UP000789508">
    <property type="component" value="Unassembled WGS sequence"/>
</dbReference>
<evidence type="ECO:0000256" key="1">
    <source>
        <dbReference type="SAM" id="MobiDB-lite"/>
    </source>
</evidence>
<feature type="region of interest" description="Disordered" evidence="1">
    <location>
        <begin position="218"/>
        <end position="240"/>
    </location>
</feature>
<dbReference type="AlphaFoldDB" id="A0A9N9F108"/>
<feature type="transmembrane region" description="Helical" evidence="2">
    <location>
        <begin position="149"/>
        <end position="169"/>
    </location>
</feature>
<comment type="caution">
    <text evidence="3">The sequence shown here is derived from an EMBL/GenBank/DDBJ whole genome shotgun (WGS) entry which is preliminary data.</text>
</comment>
<gene>
    <name evidence="3" type="ORF">ALEPTO_LOCUS3574</name>
</gene>
<sequence>MSPEVIVFLLSSHRWVKVHANSQRCKVDNDCQYQNQGQRCMNHTCLYICQSDDNCPLSGVCKTNVCNWNGSKVPILPSKINNGTTGTNSTSSVAVGDVVLDRTSVQGDNTTSTNTSSSITPTLSVNNTKDNDDNGGDKKFFSNELTKSIAVIMLGVLIVGLAITALCCVRRVSTKKYGEKSGQDYNDDNTYHNRNIVTPDVMTNIHDENDSPYQFIEQHKHRQQSSLHQKQPHPHMRESSFEEAHLHATGGDLDSEEISPLPLQPQLTFTEQTLYGSHGASTSSVDLKSTSQYPYLSQHHFMSSE</sequence>
<keyword evidence="2" id="KW-0472">Membrane</keyword>
<evidence type="ECO:0000256" key="2">
    <source>
        <dbReference type="SAM" id="Phobius"/>
    </source>
</evidence>
<feature type="region of interest" description="Disordered" evidence="1">
    <location>
        <begin position="104"/>
        <end position="136"/>
    </location>
</feature>
<name>A0A9N9F108_9GLOM</name>
<evidence type="ECO:0000313" key="4">
    <source>
        <dbReference type="Proteomes" id="UP000789508"/>
    </source>
</evidence>
<reference evidence="3" key="1">
    <citation type="submission" date="2021-06" db="EMBL/GenBank/DDBJ databases">
        <authorList>
            <person name="Kallberg Y."/>
            <person name="Tangrot J."/>
            <person name="Rosling A."/>
        </authorList>
    </citation>
    <scope>NUCLEOTIDE SEQUENCE</scope>
    <source>
        <strain evidence="3">FL130A</strain>
    </source>
</reference>
<keyword evidence="2" id="KW-0812">Transmembrane</keyword>
<keyword evidence="4" id="KW-1185">Reference proteome</keyword>
<evidence type="ECO:0000313" key="3">
    <source>
        <dbReference type="EMBL" id="CAG8502884.1"/>
    </source>
</evidence>
<feature type="compositionally biased region" description="Low complexity" evidence="1">
    <location>
        <begin position="110"/>
        <end position="128"/>
    </location>
</feature>
<dbReference type="OrthoDB" id="2431596at2759"/>
<keyword evidence="2" id="KW-1133">Transmembrane helix</keyword>
<accession>A0A9N9F108</accession>
<dbReference type="EMBL" id="CAJVPS010000679">
    <property type="protein sequence ID" value="CAG8502884.1"/>
    <property type="molecule type" value="Genomic_DNA"/>
</dbReference>
<proteinExistence type="predicted"/>